<reference evidence="3 4" key="1">
    <citation type="submission" date="2019-11" db="EMBL/GenBank/DDBJ databases">
        <title>Type strains purchased from KCTC, JCM and DSMZ.</title>
        <authorList>
            <person name="Lu H."/>
        </authorList>
    </citation>
    <scope>NUCLEOTIDE SEQUENCE [LARGE SCALE GENOMIC DNA]</scope>
    <source>
        <strain evidence="3 4">JCM 31587</strain>
    </source>
</reference>
<protein>
    <submittedName>
        <fullName evidence="3">PEP-CTERM sorting domain-containing protein</fullName>
    </submittedName>
</protein>
<dbReference type="AlphaFoldDB" id="A0A6L6QCM6"/>
<dbReference type="NCBIfam" id="TIGR02595">
    <property type="entry name" value="PEP_CTERM"/>
    <property type="match status" value="1"/>
</dbReference>
<dbReference type="PROSITE" id="PS51257">
    <property type="entry name" value="PROKAR_LIPOPROTEIN"/>
    <property type="match status" value="1"/>
</dbReference>
<organism evidence="3 4">
    <name type="scientific">Massilia eburnea</name>
    <dbReference type="NCBI Taxonomy" id="1776165"/>
    <lineage>
        <taxon>Bacteria</taxon>
        <taxon>Pseudomonadati</taxon>
        <taxon>Pseudomonadota</taxon>
        <taxon>Betaproteobacteria</taxon>
        <taxon>Burkholderiales</taxon>
        <taxon>Oxalobacteraceae</taxon>
        <taxon>Telluria group</taxon>
        <taxon>Massilia</taxon>
    </lineage>
</organism>
<keyword evidence="1" id="KW-0732">Signal</keyword>
<gene>
    <name evidence="3" type="ORF">GM658_03000</name>
</gene>
<dbReference type="InterPro" id="IPR013424">
    <property type="entry name" value="Ice-binding_C"/>
</dbReference>
<evidence type="ECO:0000256" key="1">
    <source>
        <dbReference type="SAM" id="SignalP"/>
    </source>
</evidence>
<dbReference type="RefSeq" id="WP_155452540.1">
    <property type="nucleotide sequence ID" value="NZ_WNKX01000002.1"/>
</dbReference>
<dbReference type="OrthoDB" id="1013954at2"/>
<sequence>MLKKQIAAIVAVLACAGSAHAAYLPVGPVNDVSYNTVVNNWGWSLISSSNYGSNVSIADLFAGHGDYVMIGAMHKDSGVIDVLSGALYTDVTTYTTQNAVHVANGTEWYFNALSMGFAGLGDTVCQTTADTCGMSERDRLSWHTTTQANTWAQTDAVAPSYVFNGWRSGANVWIYDNTDWTRVVFTASDLADPASQVPEPASLGLVGLGLAALAMRRRKSR</sequence>
<dbReference type="EMBL" id="WNKX01000002">
    <property type="protein sequence ID" value="MTW09557.1"/>
    <property type="molecule type" value="Genomic_DNA"/>
</dbReference>
<feature type="signal peptide" evidence="1">
    <location>
        <begin position="1"/>
        <end position="21"/>
    </location>
</feature>
<dbReference type="Pfam" id="PF07589">
    <property type="entry name" value="PEP-CTERM"/>
    <property type="match status" value="1"/>
</dbReference>
<comment type="caution">
    <text evidence="3">The sequence shown here is derived from an EMBL/GenBank/DDBJ whole genome shotgun (WGS) entry which is preliminary data.</text>
</comment>
<evidence type="ECO:0000313" key="4">
    <source>
        <dbReference type="Proteomes" id="UP000472320"/>
    </source>
</evidence>
<dbReference type="Proteomes" id="UP000472320">
    <property type="component" value="Unassembled WGS sequence"/>
</dbReference>
<evidence type="ECO:0000259" key="2">
    <source>
        <dbReference type="Pfam" id="PF07589"/>
    </source>
</evidence>
<name>A0A6L6QCM6_9BURK</name>
<feature type="domain" description="Ice-binding protein C-terminal" evidence="2">
    <location>
        <begin position="196"/>
        <end position="218"/>
    </location>
</feature>
<evidence type="ECO:0000313" key="3">
    <source>
        <dbReference type="EMBL" id="MTW09557.1"/>
    </source>
</evidence>
<keyword evidence="4" id="KW-1185">Reference proteome</keyword>
<accession>A0A6L6QCM6</accession>
<feature type="chain" id="PRO_5026956996" evidence="1">
    <location>
        <begin position="22"/>
        <end position="221"/>
    </location>
</feature>
<proteinExistence type="predicted"/>